<evidence type="ECO:0000313" key="4">
    <source>
        <dbReference type="EMBL" id="CUV63894.1"/>
    </source>
</evidence>
<dbReference type="EMBL" id="LN899825">
    <property type="protein sequence ID" value="CUV36073.1"/>
    <property type="molecule type" value="Genomic_DNA"/>
</dbReference>
<reference evidence="4" key="1">
    <citation type="submission" date="2015-10" db="EMBL/GenBank/DDBJ databases">
        <authorList>
            <person name="Gilbert D.G."/>
        </authorList>
    </citation>
    <scope>NUCLEOTIDE SEQUENCE</scope>
    <source>
        <strain evidence="4">Phyl III-seqv23</strain>
    </source>
</reference>
<dbReference type="EMBL" id="LN899823">
    <property type="protein sequence ID" value="CUV24058.1"/>
    <property type="molecule type" value="Genomic_DNA"/>
</dbReference>
<proteinExistence type="predicted"/>
<accession>A0A0S4XJP8</accession>
<gene>
    <name evidence="4" type="ORF">RD1301_v1_4130008</name>
    <name evidence="1" type="ORF">RUN1744_v1_570008</name>
    <name evidence="2" type="ORF">TD1301_v1_1850009</name>
    <name evidence="3" type="ORF">TF3108_v1_190008</name>
</gene>
<organism evidence="4">
    <name type="scientific">Ralstonia solanacearum</name>
    <name type="common">Pseudomonas solanacearum</name>
    <dbReference type="NCBI Taxonomy" id="305"/>
    <lineage>
        <taxon>Bacteria</taxon>
        <taxon>Pseudomonadati</taxon>
        <taxon>Pseudomonadota</taxon>
        <taxon>Betaproteobacteria</taxon>
        <taxon>Burkholderiales</taxon>
        <taxon>Burkholderiaceae</taxon>
        <taxon>Ralstonia</taxon>
        <taxon>Ralstonia solanacearum species complex</taxon>
    </lineage>
</organism>
<evidence type="ECO:0000313" key="1">
    <source>
        <dbReference type="EMBL" id="CUV24058.1"/>
    </source>
</evidence>
<protein>
    <submittedName>
        <fullName evidence="4">Uncharacterized protein</fullName>
    </submittedName>
</protein>
<sequence>MPKPKTNIEFVRELMDFSRFGPLAQMFVIDALSKWSDKIAQTQIEELRKAFEGNPLIGAEAWQGVAREIKAKLDAHFAGQG</sequence>
<dbReference type="EMBL" id="LN899826">
    <property type="protein sequence ID" value="CUV38845.1"/>
    <property type="molecule type" value="Genomic_DNA"/>
</dbReference>
<name>A0A0S4XJP8_RALSL</name>
<dbReference type="EMBL" id="LN899822">
    <property type="protein sequence ID" value="CUV63894.1"/>
    <property type="molecule type" value="Genomic_DNA"/>
</dbReference>
<dbReference type="AlphaFoldDB" id="A0A0S4XJP8"/>
<evidence type="ECO:0000313" key="3">
    <source>
        <dbReference type="EMBL" id="CUV38845.1"/>
    </source>
</evidence>
<evidence type="ECO:0000313" key="2">
    <source>
        <dbReference type="EMBL" id="CUV36073.1"/>
    </source>
</evidence>